<feature type="transmembrane region" description="Helical" evidence="1">
    <location>
        <begin position="6"/>
        <end position="26"/>
    </location>
</feature>
<evidence type="ECO:0000313" key="3">
    <source>
        <dbReference type="Proteomes" id="UP001431963"/>
    </source>
</evidence>
<keyword evidence="1" id="KW-0472">Membrane</keyword>
<keyword evidence="1" id="KW-1133">Transmembrane helix</keyword>
<protein>
    <submittedName>
        <fullName evidence="2">Uncharacterized protein</fullName>
    </submittedName>
</protein>
<gene>
    <name evidence="2" type="ORF">V6590_12280</name>
</gene>
<organism evidence="2 3">
    <name type="scientific">Gemmobacter denitrificans</name>
    <dbReference type="NCBI Taxonomy" id="3123040"/>
    <lineage>
        <taxon>Bacteria</taxon>
        <taxon>Pseudomonadati</taxon>
        <taxon>Pseudomonadota</taxon>
        <taxon>Alphaproteobacteria</taxon>
        <taxon>Rhodobacterales</taxon>
        <taxon>Paracoccaceae</taxon>
        <taxon>Gemmobacter</taxon>
    </lineage>
</organism>
<reference evidence="2" key="1">
    <citation type="submission" date="2024-02" db="EMBL/GenBank/DDBJ databases">
        <title>Genome sequences of strain Gemmobacter sp. JM10B15.</title>
        <authorList>
            <person name="Zhang M."/>
        </authorList>
    </citation>
    <scope>NUCLEOTIDE SEQUENCE</scope>
    <source>
        <strain evidence="2">JM10B15</strain>
    </source>
</reference>
<evidence type="ECO:0000256" key="1">
    <source>
        <dbReference type="SAM" id="Phobius"/>
    </source>
</evidence>
<comment type="caution">
    <text evidence="2">The sequence shown here is derived from an EMBL/GenBank/DDBJ whole genome shotgun (WGS) entry which is preliminary data.</text>
</comment>
<dbReference type="Proteomes" id="UP001431963">
    <property type="component" value="Unassembled WGS sequence"/>
</dbReference>
<sequence length="103" mass="11187">MAGEIGLRLGVFLGLFALFALAEALWPRRPLHLPRPARWRTNLAITLLDAVMLRATAVLIPALAIGAAVDAQAGGCSTLWARLSGWRRCLRCCCLILRFGCSI</sequence>
<keyword evidence="1" id="KW-0812">Transmembrane</keyword>
<dbReference type="RefSeq" id="WP_335423471.1">
    <property type="nucleotide sequence ID" value="NZ_JBALHR010000007.1"/>
</dbReference>
<keyword evidence="3" id="KW-1185">Reference proteome</keyword>
<accession>A0ABU8BW46</accession>
<proteinExistence type="predicted"/>
<evidence type="ECO:0000313" key="2">
    <source>
        <dbReference type="EMBL" id="MEH7828930.1"/>
    </source>
</evidence>
<name>A0ABU8BW46_9RHOB</name>
<dbReference type="EMBL" id="JBALHR010000007">
    <property type="protein sequence ID" value="MEH7828930.1"/>
    <property type="molecule type" value="Genomic_DNA"/>
</dbReference>